<feature type="transmembrane region" description="Helical" evidence="6">
    <location>
        <begin position="338"/>
        <end position="359"/>
    </location>
</feature>
<dbReference type="PROSITE" id="PS50850">
    <property type="entry name" value="MFS"/>
    <property type="match status" value="1"/>
</dbReference>
<dbReference type="InterPro" id="IPR011701">
    <property type="entry name" value="MFS"/>
</dbReference>
<feature type="transmembrane region" description="Helical" evidence="6">
    <location>
        <begin position="178"/>
        <end position="199"/>
    </location>
</feature>
<comment type="subcellular location">
    <subcellularLocation>
        <location evidence="1">Membrane</location>
        <topology evidence="1">Multi-pass membrane protein</topology>
    </subcellularLocation>
</comment>
<dbReference type="PANTHER" id="PTHR42718">
    <property type="entry name" value="MAJOR FACILITATOR SUPERFAMILY MULTIDRUG TRANSPORTER MFSC"/>
    <property type="match status" value="1"/>
</dbReference>
<keyword evidence="4 6" id="KW-1133">Transmembrane helix</keyword>
<sequence length="568" mass="60872">MAHDSSDVVPNPSAASTAIPIGSTLNIIPPQPKVEPQGFDKIREKLKPLLLYIVSLAQFLDIVNGASVSVALLPIAVDLKFQIAQLPWIINAYTIAFAGLLLFCGRLGDLFGHRRTFMFGLFWFSTWSLVVSFSTSPLMFILARALQGIGAACTIPTAVALIAITYPPGPERTKAFSIFGAFGGLGAVCGILLAGGLISSIGWKWIFRISSIGGFILLVLAFLAIPVAPPKAEKPKIDFLGAAAATLAVTGIVYYITMGVEDGWADAKTLPVLIAGLALLVAFYFIESRVESPIMPFRIWRHRNFSTSVLLAFVSMGMFQGYIYYVNLTFQEVYGWSAIKTAVGFLAHALMAVVVFSILGRVLPRLTLKPIIIIGFLLRAGAGLMFSFVNENTSYWRLPFPSLIVHVFGVGFTMLPLQITAVRDAANKDQGLVGAIYNTGLQLGAPFGLAIFNVISLSTNGNARPTDGSVRMGPEVMKGYKNALLAMMAFGIFGAILAAIILPWDKPSRGAPPAAKVEDLEIGAAVTVISTGTPIEAEIEALEAEGKVEYVEDSSTIASQDDLKEIKA</sequence>
<feature type="transmembrane region" description="Helical" evidence="6">
    <location>
        <begin position="401"/>
        <end position="422"/>
    </location>
</feature>
<feature type="transmembrane region" description="Helical" evidence="6">
    <location>
        <begin position="49"/>
        <end position="76"/>
    </location>
</feature>
<feature type="transmembrane region" description="Helical" evidence="6">
    <location>
        <begin position="88"/>
        <end position="105"/>
    </location>
</feature>
<keyword evidence="9" id="KW-1185">Reference proteome</keyword>
<feature type="transmembrane region" description="Helical" evidence="6">
    <location>
        <begin position="443"/>
        <end position="463"/>
    </location>
</feature>
<proteinExistence type="predicted"/>
<evidence type="ECO:0000256" key="2">
    <source>
        <dbReference type="ARBA" id="ARBA00022448"/>
    </source>
</evidence>
<keyword evidence="3 6" id="KW-0812">Transmembrane</keyword>
<dbReference type="AlphaFoldDB" id="A0A9P5SWQ2"/>
<dbReference type="InterPro" id="IPR036259">
    <property type="entry name" value="MFS_trans_sf"/>
</dbReference>
<feature type="transmembrane region" description="Helical" evidence="6">
    <location>
        <begin position="371"/>
        <end position="389"/>
    </location>
</feature>
<dbReference type="Pfam" id="PF07690">
    <property type="entry name" value="MFS_1"/>
    <property type="match status" value="1"/>
</dbReference>
<feature type="transmembrane region" description="Helical" evidence="6">
    <location>
        <begin position="205"/>
        <end position="225"/>
    </location>
</feature>
<evidence type="ECO:0000313" key="8">
    <source>
        <dbReference type="EMBL" id="KAF9337389.1"/>
    </source>
</evidence>
<dbReference type="Proteomes" id="UP000696485">
    <property type="component" value="Unassembled WGS sequence"/>
</dbReference>
<dbReference type="GO" id="GO:0022857">
    <property type="term" value="F:transmembrane transporter activity"/>
    <property type="evidence" value="ECO:0007669"/>
    <property type="project" value="InterPro"/>
</dbReference>
<name>A0A9P5SWQ2_9FUNG</name>
<keyword evidence="2" id="KW-0813">Transport</keyword>
<evidence type="ECO:0000256" key="4">
    <source>
        <dbReference type="ARBA" id="ARBA00022989"/>
    </source>
</evidence>
<dbReference type="InterPro" id="IPR020846">
    <property type="entry name" value="MFS_dom"/>
</dbReference>
<feature type="transmembrane region" description="Helical" evidence="6">
    <location>
        <begin position="269"/>
        <end position="286"/>
    </location>
</feature>
<feature type="domain" description="Major facilitator superfamily (MFS) profile" evidence="7">
    <location>
        <begin position="50"/>
        <end position="506"/>
    </location>
</feature>
<evidence type="ECO:0000313" key="9">
    <source>
        <dbReference type="Proteomes" id="UP000696485"/>
    </source>
</evidence>
<dbReference type="SUPFAM" id="SSF103473">
    <property type="entry name" value="MFS general substrate transporter"/>
    <property type="match status" value="1"/>
</dbReference>
<evidence type="ECO:0000256" key="1">
    <source>
        <dbReference type="ARBA" id="ARBA00004141"/>
    </source>
</evidence>
<dbReference type="PANTHER" id="PTHR42718:SF9">
    <property type="entry name" value="MAJOR FACILITATOR SUPERFAMILY MULTIDRUG TRANSPORTER MFSC"/>
    <property type="match status" value="1"/>
</dbReference>
<feature type="transmembrane region" description="Helical" evidence="6">
    <location>
        <begin position="148"/>
        <end position="166"/>
    </location>
</feature>
<keyword evidence="5 6" id="KW-0472">Membrane</keyword>
<accession>A0A9P5SWQ2</accession>
<feature type="transmembrane region" description="Helical" evidence="6">
    <location>
        <begin position="117"/>
        <end position="142"/>
    </location>
</feature>
<feature type="transmembrane region" description="Helical" evidence="6">
    <location>
        <begin position="237"/>
        <end position="257"/>
    </location>
</feature>
<feature type="transmembrane region" description="Helical" evidence="6">
    <location>
        <begin position="307"/>
        <end position="326"/>
    </location>
</feature>
<reference evidence="8" key="1">
    <citation type="journal article" date="2020" name="Fungal Divers.">
        <title>Resolving the Mortierellaceae phylogeny through synthesis of multi-gene phylogenetics and phylogenomics.</title>
        <authorList>
            <person name="Vandepol N."/>
            <person name="Liber J."/>
            <person name="Desiro A."/>
            <person name="Na H."/>
            <person name="Kennedy M."/>
            <person name="Barry K."/>
            <person name="Grigoriev I.V."/>
            <person name="Miller A.N."/>
            <person name="O'Donnell K."/>
            <person name="Stajich J.E."/>
            <person name="Bonito G."/>
        </authorList>
    </citation>
    <scope>NUCLEOTIDE SEQUENCE</scope>
    <source>
        <strain evidence="8">NVP1</strain>
    </source>
</reference>
<organism evidence="8 9">
    <name type="scientific">Podila minutissima</name>
    <dbReference type="NCBI Taxonomy" id="64525"/>
    <lineage>
        <taxon>Eukaryota</taxon>
        <taxon>Fungi</taxon>
        <taxon>Fungi incertae sedis</taxon>
        <taxon>Mucoromycota</taxon>
        <taxon>Mortierellomycotina</taxon>
        <taxon>Mortierellomycetes</taxon>
        <taxon>Mortierellales</taxon>
        <taxon>Mortierellaceae</taxon>
        <taxon>Podila</taxon>
    </lineage>
</organism>
<comment type="caution">
    <text evidence="8">The sequence shown here is derived from an EMBL/GenBank/DDBJ whole genome shotgun (WGS) entry which is preliminary data.</text>
</comment>
<dbReference type="Gene3D" id="1.20.1250.20">
    <property type="entry name" value="MFS general substrate transporter like domains"/>
    <property type="match status" value="1"/>
</dbReference>
<evidence type="ECO:0000259" key="7">
    <source>
        <dbReference type="PROSITE" id="PS50850"/>
    </source>
</evidence>
<evidence type="ECO:0000256" key="6">
    <source>
        <dbReference type="SAM" id="Phobius"/>
    </source>
</evidence>
<evidence type="ECO:0000256" key="5">
    <source>
        <dbReference type="ARBA" id="ARBA00023136"/>
    </source>
</evidence>
<dbReference type="Gene3D" id="1.20.1720.10">
    <property type="entry name" value="Multidrug resistance protein D"/>
    <property type="match status" value="1"/>
</dbReference>
<gene>
    <name evidence="8" type="ORF">BG006_005016</name>
</gene>
<feature type="transmembrane region" description="Helical" evidence="6">
    <location>
        <begin position="483"/>
        <end position="502"/>
    </location>
</feature>
<evidence type="ECO:0000256" key="3">
    <source>
        <dbReference type="ARBA" id="ARBA00022692"/>
    </source>
</evidence>
<dbReference type="EMBL" id="JAAAUY010000028">
    <property type="protein sequence ID" value="KAF9337389.1"/>
    <property type="molecule type" value="Genomic_DNA"/>
</dbReference>
<protein>
    <recommendedName>
        <fullName evidence="7">Major facilitator superfamily (MFS) profile domain-containing protein</fullName>
    </recommendedName>
</protein>
<dbReference type="GO" id="GO:0016020">
    <property type="term" value="C:membrane"/>
    <property type="evidence" value="ECO:0007669"/>
    <property type="project" value="UniProtKB-SubCell"/>
</dbReference>